<accession>A0ABY4XDB8</accession>
<comment type="similarity">
    <text evidence="1">Belongs to the VgrG protein family.</text>
</comment>
<dbReference type="SUPFAM" id="SSF69349">
    <property type="entry name" value="Phage fibre proteins"/>
    <property type="match status" value="1"/>
</dbReference>
<organism evidence="5 6">
    <name type="scientific">Sphingomonas morindae</name>
    <dbReference type="NCBI Taxonomy" id="1541170"/>
    <lineage>
        <taxon>Bacteria</taxon>
        <taxon>Pseudomonadati</taxon>
        <taxon>Pseudomonadota</taxon>
        <taxon>Alphaproteobacteria</taxon>
        <taxon>Sphingomonadales</taxon>
        <taxon>Sphingomonadaceae</taxon>
        <taxon>Sphingomonas</taxon>
    </lineage>
</organism>
<dbReference type="NCBIfam" id="TIGR03361">
    <property type="entry name" value="VI_Rhs_Vgr"/>
    <property type="match status" value="1"/>
</dbReference>
<dbReference type="Pfam" id="PF05954">
    <property type="entry name" value="Phage_GPD"/>
    <property type="match status" value="1"/>
</dbReference>
<dbReference type="EMBL" id="CP084931">
    <property type="protein sequence ID" value="USI74917.1"/>
    <property type="molecule type" value="Genomic_DNA"/>
</dbReference>
<feature type="domain" description="Gp5/Type VI secretion system Vgr C-terminal trimerisation" evidence="4">
    <location>
        <begin position="481"/>
        <end position="567"/>
    </location>
</feature>
<evidence type="ECO:0000259" key="3">
    <source>
        <dbReference type="Pfam" id="PF04717"/>
    </source>
</evidence>
<protein>
    <submittedName>
        <fullName evidence="5">Type VI secretion system tip protein VgrG</fullName>
    </submittedName>
</protein>
<dbReference type="InterPro" id="IPR017847">
    <property type="entry name" value="T6SS_RhsGE_Vgr_subset"/>
</dbReference>
<dbReference type="Proteomes" id="UP001056937">
    <property type="component" value="Chromosome 2"/>
</dbReference>
<dbReference type="Pfam" id="PF04717">
    <property type="entry name" value="Phage_base_V"/>
    <property type="match status" value="1"/>
</dbReference>
<dbReference type="SUPFAM" id="SSF69279">
    <property type="entry name" value="Phage tail proteins"/>
    <property type="match status" value="2"/>
</dbReference>
<evidence type="ECO:0000313" key="5">
    <source>
        <dbReference type="EMBL" id="USI74917.1"/>
    </source>
</evidence>
<evidence type="ECO:0000259" key="4">
    <source>
        <dbReference type="Pfam" id="PF22178"/>
    </source>
</evidence>
<evidence type="ECO:0000256" key="1">
    <source>
        <dbReference type="ARBA" id="ARBA00005558"/>
    </source>
</evidence>
<dbReference type="InterPro" id="IPR037026">
    <property type="entry name" value="Vgr_OB-fold_dom_sf"/>
</dbReference>
<dbReference type="InterPro" id="IPR054030">
    <property type="entry name" value="Gp5_Vgr_C"/>
</dbReference>
<evidence type="ECO:0000313" key="6">
    <source>
        <dbReference type="Proteomes" id="UP001056937"/>
    </source>
</evidence>
<dbReference type="Pfam" id="PF22178">
    <property type="entry name" value="Gp5_trimer_C"/>
    <property type="match status" value="1"/>
</dbReference>
<dbReference type="InterPro" id="IPR006533">
    <property type="entry name" value="T6SS_Vgr_RhsGE"/>
</dbReference>
<dbReference type="InterPro" id="IPR006531">
    <property type="entry name" value="Gp5/Vgr_OB"/>
</dbReference>
<dbReference type="Gene3D" id="4.10.220.110">
    <property type="match status" value="1"/>
</dbReference>
<dbReference type="Gene3D" id="2.40.50.230">
    <property type="entry name" value="Gp5 N-terminal domain"/>
    <property type="match status" value="1"/>
</dbReference>
<proteinExistence type="inferred from homology"/>
<dbReference type="SUPFAM" id="SSF69255">
    <property type="entry name" value="gp5 N-terminal domain-like"/>
    <property type="match status" value="1"/>
</dbReference>
<dbReference type="RefSeq" id="WP_252168732.1">
    <property type="nucleotide sequence ID" value="NZ_CP084931.1"/>
</dbReference>
<name>A0ABY4XDB8_9SPHN</name>
<keyword evidence="6" id="KW-1185">Reference proteome</keyword>
<dbReference type="Gene3D" id="2.20.220.20">
    <property type="match status" value="1"/>
</dbReference>
<sequence length="632" mass="69647">MKRQAEITLDAGAPIRLIHFEATERLSGLFTIEAEVVLEDRVDFLPHLGKPASIEVFELERSVRFFHALLIEALYLRQEDQGFHYRLILRPWLHLLEHNRAYRIFEQKTVVEIARVVLEGQSRRVDYGKLQNSYQPWPYCTQYRESDFAFLSRLMEREGIYYYFRHERDEHVLVLADGPGAHQPAPGYETIKLRPDWSGRSGGLAESLWTWQEAVTSGGETRVLLQSFDYQTSETRHGTAESAARNAADGQDDHEYSGDFVDEALAAHWARVRLEAARAEQRRYSGAGDAIGLHCGGRFRLDSDAAFGRGETFLITSLRYSLDAEPYRSGNPAEARRVAIEAVPAETKWRAPHRTPRPSAGPETAIIMAGGADDGAADPLGRVRVRFLWGRPDEAPLAARSCWLRVAQGSAGSGFGHVALPRTGQEVIVSFLDGNPDRPIVTGRVYNSEHLHPYDLPAHRTRALFRSRSIGASGSYAGAAATPAGPGYNELMFEDRGGAEQVYLRAQRDRLVEVLLDDAARIGRDRTATVHRDDETRVTTGDHRLTVAQGAATIEAAKSISLRVGPNSLTITPLGITLTVGPSVISLTEMGLAMNGLTITAEAETVMTLNGSVATLAGEAMLNLLGGALTIL</sequence>
<reference evidence="5" key="1">
    <citation type="journal article" date="2022" name="Toxins">
        <title>Genomic Analysis of Sphingopyxis sp. USTB-05 for Biodegrading Cyanobacterial Hepatotoxins.</title>
        <authorList>
            <person name="Liu C."/>
            <person name="Xu Q."/>
            <person name="Zhao Z."/>
            <person name="Zhang H."/>
            <person name="Liu X."/>
            <person name="Yin C."/>
            <person name="Liu Y."/>
            <person name="Yan H."/>
        </authorList>
    </citation>
    <scope>NUCLEOTIDE SEQUENCE</scope>
    <source>
        <strain evidence="5">NBD5</strain>
    </source>
</reference>
<gene>
    <name evidence="5" type="primary">vgrG</name>
    <name evidence="5" type="ORF">LHA26_17245</name>
</gene>
<feature type="domain" description="Gp5/Type VI secretion system Vgr protein OB-fold" evidence="3">
    <location>
        <begin position="376"/>
        <end position="446"/>
    </location>
</feature>
<dbReference type="Gene3D" id="3.55.50.10">
    <property type="entry name" value="Baseplate protein-like domains"/>
    <property type="match status" value="1"/>
</dbReference>
<dbReference type="NCBIfam" id="TIGR01646">
    <property type="entry name" value="vgr_GE"/>
    <property type="match status" value="1"/>
</dbReference>
<feature type="region of interest" description="Disordered" evidence="2">
    <location>
        <begin position="235"/>
        <end position="255"/>
    </location>
</feature>
<dbReference type="Gene3D" id="2.30.110.50">
    <property type="match status" value="1"/>
</dbReference>
<evidence type="ECO:0000256" key="2">
    <source>
        <dbReference type="SAM" id="MobiDB-lite"/>
    </source>
</evidence>